<dbReference type="EMBL" id="JBAWSX010000002">
    <property type="protein sequence ID" value="MEI4800522.1"/>
    <property type="molecule type" value="Genomic_DNA"/>
</dbReference>
<evidence type="ECO:0000313" key="2">
    <source>
        <dbReference type="EMBL" id="MEI4800522.1"/>
    </source>
</evidence>
<gene>
    <name evidence="2" type="ORF">WAZ07_04105</name>
</gene>
<keyword evidence="1" id="KW-1133">Transmembrane helix</keyword>
<organism evidence="2 3">
    <name type="scientific">Bacillus bruguierae</name>
    <dbReference type="NCBI Taxonomy" id="3127667"/>
    <lineage>
        <taxon>Bacteria</taxon>
        <taxon>Bacillati</taxon>
        <taxon>Bacillota</taxon>
        <taxon>Bacilli</taxon>
        <taxon>Bacillales</taxon>
        <taxon>Bacillaceae</taxon>
        <taxon>Bacillus</taxon>
    </lineage>
</organism>
<keyword evidence="1" id="KW-0472">Membrane</keyword>
<evidence type="ECO:0008006" key="4">
    <source>
        <dbReference type="Google" id="ProtNLM"/>
    </source>
</evidence>
<keyword evidence="1" id="KW-0812">Transmembrane</keyword>
<name>A0ABU8FCV7_9BACI</name>
<dbReference type="RefSeq" id="WP_336471434.1">
    <property type="nucleotide sequence ID" value="NZ_JBAWSX010000002.1"/>
</dbReference>
<evidence type="ECO:0000313" key="3">
    <source>
        <dbReference type="Proteomes" id="UP001372526"/>
    </source>
</evidence>
<feature type="transmembrane region" description="Helical" evidence="1">
    <location>
        <begin position="6"/>
        <end position="35"/>
    </location>
</feature>
<reference evidence="2 3" key="1">
    <citation type="submission" date="2024-01" db="EMBL/GenBank/DDBJ databases">
        <title>Seven novel Bacillus-like species.</title>
        <authorList>
            <person name="Liu G."/>
        </authorList>
    </citation>
    <scope>NUCLEOTIDE SEQUENCE [LARGE SCALE GENOMIC DNA]</scope>
    <source>
        <strain evidence="2 3">FJAT-51639</strain>
    </source>
</reference>
<proteinExistence type="predicted"/>
<keyword evidence="3" id="KW-1185">Reference proteome</keyword>
<sequence length="276" mass="31022">MELGNFFFTILITTFIQLASLVGYIVLVGFVLGYLENRSRTYWTRAFGRNGFLFTSWIGTPIHEFGHAFMCVLFGHKIVGIQWFPTNTSNGYLGYVQHEYNPKSIYQKIGNFFIGVAPIFSGIAALVGFMYCLIPHSYSVFMNGIETNIQPSGAMSDMIKHTGLSSILLLKSIFTISNLLNPYFWIFLILAICISTHIALSKPDIQGALDGLITIFLFLFLFNVIGGILHFDSHAIIANIAKYNAYLLAFSSIAILFSCITLAISYTLYQIKRKYI</sequence>
<feature type="transmembrane region" description="Helical" evidence="1">
    <location>
        <begin position="182"/>
        <end position="200"/>
    </location>
</feature>
<evidence type="ECO:0000256" key="1">
    <source>
        <dbReference type="SAM" id="Phobius"/>
    </source>
</evidence>
<dbReference type="Proteomes" id="UP001372526">
    <property type="component" value="Unassembled WGS sequence"/>
</dbReference>
<feature type="transmembrane region" description="Helical" evidence="1">
    <location>
        <begin position="243"/>
        <end position="269"/>
    </location>
</feature>
<accession>A0ABU8FCV7</accession>
<feature type="transmembrane region" description="Helical" evidence="1">
    <location>
        <begin position="212"/>
        <end position="231"/>
    </location>
</feature>
<feature type="transmembrane region" description="Helical" evidence="1">
    <location>
        <begin position="112"/>
        <end position="134"/>
    </location>
</feature>
<protein>
    <recommendedName>
        <fullName evidence="4">Integral membrane protein</fullName>
    </recommendedName>
</protein>
<comment type="caution">
    <text evidence="2">The sequence shown here is derived from an EMBL/GenBank/DDBJ whole genome shotgun (WGS) entry which is preliminary data.</text>
</comment>